<dbReference type="Gene3D" id="2.40.30.170">
    <property type="match status" value="1"/>
</dbReference>
<dbReference type="GO" id="GO:0016020">
    <property type="term" value="C:membrane"/>
    <property type="evidence" value="ECO:0007669"/>
    <property type="project" value="InterPro"/>
</dbReference>
<dbReference type="AlphaFoldDB" id="A0A2U2IZX1"/>
<dbReference type="Pfam" id="PF25967">
    <property type="entry name" value="RND-MFP_C"/>
    <property type="match status" value="1"/>
</dbReference>
<feature type="region of interest" description="Disordered" evidence="5">
    <location>
        <begin position="362"/>
        <end position="391"/>
    </location>
</feature>
<dbReference type="InterPro" id="IPR006143">
    <property type="entry name" value="RND_pump_MFP"/>
</dbReference>
<keyword evidence="3 4" id="KW-0175">Coiled coil</keyword>
<dbReference type="PANTHER" id="PTHR32347">
    <property type="entry name" value="EFFLUX SYSTEM COMPONENT YKNX-RELATED"/>
    <property type="match status" value="1"/>
</dbReference>
<feature type="domain" description="Multidrug resistance protein MdtA-like alpha-helical hairpin" evidence="7">
    <location>
        <begin position="137"/>
        <end position="214"/>
    </location>
</feature>
<evidence type="ECO:0000259" key="8">
    <source>
        <dbReference type="Pfam" id="PF25917"/>
    </source>
</evidence>
<evidence type="ECO:0000256" key="1">
    <source>
        <dbReference type="ARBA" id="ARBA00004196"/>
    </source>
</evidence>
<evidence type="ECO:0000313" key="12">
    <source>
        <dbReference type="Proteomes" id="UP000245916"/>
    </source>
</evidence>
<dbReference type="NCBIfam" id="TIGR01730">
    <property type="entry name" value="RND_mfp"/>
    <property type="match status" value="1"/>
</dbReference>
<feature type="domain" description="YknX-like beta-barrel" evidence="10">
    <location>
        <begin position="256"/>
        <end position="340"/>
    </location>
</feature>
<keyword evidence="6" id="KW-0472">Membrane</keyword>
<keyword evidence="12" id="KW-1185">Reference proteome</keyword>
<feature type="region of interest" description="Disordered" evidence="5">
    <location>
        <begin position="413"/>
        <end position="432"/>
    </location>
</feature>
<evidence type="ECO:0000256" key="3">
    <source>
        <dbReference type="ARBA" id="ARBA00023054"/>
    </source>
</evidence>
<dbReference type="Gene3D" id="1.10.287.470">
    <property type="entry name" value="Helix hairpin bin"/>
    <property type="match status" value="1"/>
</dbReference>
<dbReference type="SUPFAM" id="SSF111369">
    <property type="entry name" value="HlyD-like secretion proteins"/>
    <property type="match status" value="1"/>
</dbReference>
<evidence type="ECO:0000259" key="9">
    <source>
        <dbReference type="Pfam" id="PF25967"/>
    </source>
</evidence>
<feature type="transmembrane region" description="Helical" evidence="6">
    <location>
        <begin position="38"/>
        <end position="57"/>
    </location>
</feature>
<dbReference type="Pfam" id="PF25917">
    <property type="entry name" value="BSH_RND"/>
    <property type="match status" value="1"/>
</dbReference>
<dbReference type="Pfam" id="PF25990">
    <property type="entry name" value="Beta-barrel_YknX"/>
    <property type="match status" value="1"/>
</dbReference>
<dbReference type="InterPro" id="IPR050465">
    <property type="entry name" value="UPF0194_transport"/>
</dbReference>
<sequence>MNDVTHPSPDAASGAASPAGLDEFLGVTAERPWWKRPAWIAAAIGLVILLLVIARLFTGEAEAGYATAEVQRGGLTVTVSATGNLQPTNKVEVGSEQSGLVTDVYVENNDRVTRGQPLARLDTSRLRDTIVQNQAALASAQAQVAQAQASAVQARANLNRLEEVYRLSGGKVPSQTELDTGRAENQRAQAAVRAANAQVAQARAALSSAQTNLSKATIYSPVTGVVLSRQIDPGQTVAASFQAPVLFTIAEDLAQMQLEVKVDEADVGQVKAGQRATFTVDAFPGRRFPAEIVRVDLGANTDATASTNSSAGNVVAYTAVLSVQNPDLDLRPGMTATADIVTSEERAQMLVPNAALRFSPEREAARASRGEKGGVTSVLVPRRGRGGRGGNDAQVTIGRGSRQTVYILGEDGQPQPIEVTTGASDGRRTAVRGEGLKPGMKVITGRLAAPRE</sequence>
<dbReference type="GO" id="GO:0022857">
    <property type="term" value="F:transmembrane transporter activity"/>
    <property type="evidence" value="ECO:0007669"/>
    <property type="project" value="InterPro"/>
</dbReference>
<dbReference type="EMBL" id="QFFF01000001">
    <property type="protein sequence ID" value="PWG01628.1"/>
    <property type="molecule type" value="Genomic_DNA"/>
</dbReference>
<evidence type="ECO:0000256" key="6">
    <source>
        <dbReference type="SAM" id="Phobius"/>
    </source>
</evidence>
<feature type="coiled-coil region" evidence="4">
    <location>
        <begin position="137"/>
        <end position="212"/>
    </location>
</feature>
<comment type="caution">
    <text evidence="11">The sequence shown here is derived from an EMBL/GenBank/DDBJ whole genome shotgun (WGS) entry which is preliminary data.</text>
</comment>
<dbReference type="Gene3D" id="2.40.420.20">
    <property type="match status" value="1"/>
</dbReference>
<evidence type="ECO:0000256" key="2">
    <source>
        <dbReference type="ARBA" id="ARBA00009477"/>
    </source>
</evidence>
<gene>
    <name evidence="11" type="ORF">DF286_01135</name>
</gene>
<comment type="similarity">
    <text evidence="2">Belongs to the membrane fusion protein (MFP) (TC 8.A.1) family.</text>
</comment>
<evidence type="ECO:0000256" key="5">
    <source>
        <dbReference type="SAM" id="MobiDB-lite"/>
    </source>
</evidence>
<dbReference type="InterPro" id="IPR058627">
    <property type="entry name" value="MdtA-like_C"/>
</dbReference>
<keyword evidence="6" id="KW-0812">Transmembrane</keyword>
<dbReference type="PANTHER" id="PTHR32347:SF14">
    <property type="entry name" value="EFFLUX SYSTEM COMPONENT YKNX-RELATED"/>
    <property type="match status" value="1"/>
</dbReference>
<dbReference type="InterPro" id="IPR058625">
    <property type="entry name" value="MdtA-like_BSH"/>
</dbReference>
<comment type="subcellular location">
    <subcellularLocation>
        <location evidence="1">Cell envelope</location>
    </subcellularLocation>
</comment>
<dbReference type="Proteomes" id="UP000245916">
    <property type="component" value="Unassembled WGS sequence"/>
</dbReference>
<dbReference type="RefSeq" id="WP_109269769.1">
    <property type="nucleotide sequence ID" value="NZ_QFFF01000001.1"/>
</dbReference>
<evidence type="ECO:0000313" key="11">
    <source>
        <dbReference type="EMBL" id="PWG01628.1"/>
    </source>
</evidence>
<keyword evidence="6" id="KW-1133">Transmembrane helix</keyword>
<evidence type="ECO:0000259" key="7">
    <source>
        <dbReference type="Pfam" id="PF25876"/>
    </source>
</evidence>
<evidence type="ECO:0000259" key="10">
    <source>
        <dbReference type="Pfam" id="PF25990"/>
    </source>
</evidence>
<proteinExistence type="inferred from homology"/>
<accession>A0A2U2IZX1</accession>
<dbReference type="InterPro" id="IPR058624">
    <property type="entry name" value="MdtA-like_HH"/>
</dbReference>
<dbReference type="Gene3D" id="2.40.50.100">
    <property type="match status" value="1"/>
</dbReference>
<organism evidence="11 12">
    <name type="scientific">Allosphingosinicella humi</name>
    <dbReference type="NCBI Taxonomy" id="2068657"/>
    <lineage>
        <taxon>Bacteria</taxon>
        <taxon>Pseudomonadati</taxon>
        <taxon>Pseudomonadota</taxon>
        <taxon>Alphaproteobacteria</taxon>
        <taxon>Sphingomonadales</taxon>
        <taxon>Sphingomonadaceae</taxon>
        <taxon>Allosphingosinicella</taxon>
    </lineage>
</organism>
<evidence type="ECO:0000256" key="4">
    <source>
        <dbReference type="SAM" id="Coils"/>
    </source>
</evidence>
<reference evidence="11 12" key="1">
    <citation type="submission" date="2018-05" db="EMBL/GenBank/DDBJ databases">
        <title>Genome of Sphingosinicella humi QZX222.</title>
        <authorList>
            <person name="Qiao Z."/>
            <person name="Wang G."/>
        </authorList>
    </citation>
    <scope>NUCLEOTIDE SEQUENCE [LARGE SCALE GENOMIC DNA]</scope>
    <source>
        <strain evidence="11 12">QZX222</strain>
    </source>
</reference>
<feature type="domain" description="Multidrug resistance protein MdtA-like barrel-sandwich hybrid" evidence="8">
    <location>
        <begin position="89"/>
        <end position="246"/>
    </location>
</feature>
<name>A0A2U2IZX1_9SPHN</name>
<dbReference type="OrthoDB" id="9791520at2"/>
<protein>
    <submittedName>
        <fullName evidence="11">Efflux RND transporter periplasmic adaptor subunit</fullName>
    </submittedName>
</protein>
<dbReference type="InterPro" id="IPR058636">
    <property type="entry name" value="Beta-barrel_YknX"/>
</dbReference>
<feature type="domain" description="Multidrug resistance protein MdtA-like C-terminal permuted SH3" evidence="9">
    <location>
        <begin position="395"/>
        <end position="447"/>
    </location>
</feature>
<feature type="compositionally biased region" description="Basic and acidic residues" evidence="5">
    <location>
        <begin position="362"/>
        <end position="372"/>
    </location>
</feature>
<dbReference type="GO" id="GO:0030313">
    <property type="term" value="C:cell envelope"/>
    <property type="evidence" value="ECO:0007669"/>
    <property type="project" value="UniProtKB-SubCell"/>
</dbReference>
<dbReference type="Pfam" id="PF25876">
    <property type="entry name" value="HH_MFP_RND"/>
    <property type="match status" value="1"/>
</dbReference>